<dbReference type="PANTHER" id="PTHR35046:SF9">
    <property type="entry name" value="RNA-DIRECTED DNA POLYMERASE"/>
    <property type="match status" value="1"/>
</dbReference>
<keyword evidence="5" id="KW-1185">Reference proteome</keyword>
<sequence length="345" mass="40095">MAERNNNNDLQLQIAALSQHLERLMKQQQDEFHERLDQLENRTQQGGGGRPNRNEGRIEGVKLNVPPFKGRSDPEAYLEWELKIEHVFSCNNYNEEQKVRLAAAEFSDYALIWWNKLQRERIRNEEPRVDTWAEMKKIMRRQYIPSSFHRDIKLKLQKLSQGSKGVEEYYKEMEMLIIQAQIEEDSELTMARFLSGLNHDIRDVVELQEFVEMEDLLHKAIQVEQQIKRKSTTRSSTGYNASNWKDRVKKEGAASSSNASLSNHGKTPQKQPEHPPKKTREVKCFKCLGMAHYAYECPTKKIVLLKDNGEYTSQSEASGGEEEESDGELKANEGELYMIRRMLGS</sequence>
<evidence type="ECO:0000313" key="5">
    <source>
        <dbReference type="Proteomes" id="UP001386955"/>
    </source>
</evidence>
<dbReference type="Pfam" id="PF03732">
    <property type="entry name" value="Retrotrans_gag"/>
    <property type="match status" value="1"/>
</dbReference>
<keyword evidence="1" id="KW-0175">Coiled coil</keyword>
<feature type="compositionally biased region" description="Polar residues" evidence="2">
    <location>
        <begin position="233"/>
        <end position="243"/>
    </location>
</feature>
<accession>A0AAN9RNX9</accession>
<dbReference type="InterPro" id="IPR005162">
    <property type="entry name" value="Retrotrans_gag_dom"/>
</dbReference>
<feature type="compositionally biased region" description="Low complexity" evidence="2">
    <location>
        <begin position="253"/>
        <end position="263"/>
    </location>
</feature>
<dbReference type="AlphaFoldDB" id="A0AAN9RNX9"/>
<evidence type="ECO:0000256" key="1">
    <source>
        <dbReference type="SAM" id="Coils"/>
    </source>
</evidence>
<feature type="coiled-coil region" evidence="1">
    <location>
        <begin position="7"/>
        <end position="42"/>
    </location>
</feature>
<proteinExistence type="predicted"/>
<protein>
    <recommendedName>
        <fullName evidence="3">Retrotransposon gag domain-containing protein</fullName>
    </recommendedName>
</protein>
<feature type="region of interest" description="Disordered" evidence="2">
    <location>
        <begin position="228"/>
        <end position="279"/>
    </location>
</feature>
<dbReference type="SUPFAM" id="SSF57756">
    <property type="entry name" value="Retrovirus zinc finger-like domains"/>
    <property type="match status" value="1"/>
</dbReference>
<organism evidence="4 5">
    <name type="scientific">Psophocarpus tetragonolobus</name>
    <name type="common">Winged bean</name>
    <name type="synonym">Dolichos tetragonolobus</name>
    <dbReference type="NCBI Taxonomy" id="3891"/>
    <lineage>
        <taxon>Eukaryota</taxon>
        <taxon>Viridiplantae</taxon>
        <taxon>Streptophyta</taxon>
        <taxon>Embryophyta</taxon>
        <taxon>Tracheophyta</taxon>
        <taxon>Spermatophyta</taxon>
        <taxon>Magnoliopsida</taxon>
        <taxon>eudicotyledons</taxon>
        <taxon>Gunneridae</taxon>
        <taxon>Pentapetalae</taxon>
        <taxon>rosids</taxon>
        <taxon>fabids</taxon>
        <taxon>Fabales</taxon>
        <taxon>Fabaceae</taxon>
        <taxon>Papilionoideae</taxon>
        <taxon>50 kb inversion clade</taxon>
        <taxon>NPAAA clade</taxon>
        <taxon>indigoferoid/millettioid clade</taxon>
        <taxon>Phaseoleae</taxon>
        <taxon>Psophocarpus</taxon>
    </lineage>
</organism>
<feature type="region of interest" description="Disordered" evidence="2">
    <location>
        <begin position="311"/>
        <end position="334"/>
    </location>
</feature>
<reference evidence="4 5" key="1">
    <citation type="submission" date="2024-01" db="EMBL/GenBank/DDBJ databases">
        <title>The genomes of 5 underutilized Papilionoideae crops provide insights into root nodulation and disease resistanc.</title>
        <authorList>
            <person name="Jiang F."/>
        </authorList>
    </citation>
    <scope>NUCLEOTIDE SEQUENCE [LARGE SCALE GENOMIC DNA]</scope>
    <source>
        <strain evidence="4">DUOXIRENSHENG_FW03</strain>
        <tissue evidence="4">Leaves</tissue>
    </source>
</reference>
<feature type="domain" description="Retrotransposon gag" evidence="3">
    <location>
        <begin position="101"/>
        <end position="199"/>
    </location>
</feature>
<comment type="caution">
    <text evidence="4">The sequence shown here is derived from an EMBL/GenBank/DDBJ whole genome shotgun (WGS) entry which is preliminary data.</text>
</comment>
<dbReference type="InterPro" id="IPR036875">
    <property type="entry name" value="Znf_CCHC_sf"/>
</dbReference>
<dbReference type="Proteomes" id="UP001386955">
    <property type="component" value="Unassembled WGS sequence"/>
</dbReference>
<evidence type="ECO:0000313" key="4">
    <source>
        <dbReference type="EMBL" id="KAK7379836.1"/>
    </source>
</evidence>
<dbReference type="EMBL" id="JAYMYS010000015">
    <property type="protein sequence ID" value="KAK7379836.1"/>
    <property type="molecule type" value="Genomic_DNA"/>
</dbReference>
<name>A0AAN9RNX9_PSOTE</name>
<evidence type="ECO:0000259" key="3">
    <source>
        <dbReference type="Pfam" id="PF03732"/>
    </source>
</evidence>
<evidence type="ECO:0000256" key="2">
    <source>
        <dbReference type="SAM" id="MobiDB-lite"/>
    </source>
</evidence>
<gene>
    <name evidence="4" type="ORF">VNO78_34256</name>
</gene>
<dbReference type="GO" id="GO:0003676">
    <property type="term" value="F:nucleic acid binding"/>
    <property type="evidence" value="ECO:0007669"/>
    <property type="project" value="InterPro"/>
</dbReference>
<dbReference type="PANTHER" id="PTHR35046">
    <property type="entry name" value="ZINC KNUCKLE (CCHC-TYPE) FAMILY PROTEIN"/>
    <property type="match status" value="1"/>
</dbReference>
<dbReference type="GO" id="GO:0008270">
    <property type="term" value="F:zinc ion binding"/>
    <property type="evidence" value="ECO:0007669"/>
    <property type="project" value="InterPro"/>
</dbReference>